<evidence type="ECO:0000256" key="1">
    <source>
        <dbReference type="SAM" id="MobiDB-lite"/>
    </source>
</evidence>
<dbReference type="EMBL" id="MU825409">
    <property type="protein sequence ID" value="KAJ7391070.1"/>
    <property type="molecule type" value="Genomic_DNA"/>
</dbReference>
<dbReference type="Proteomes" id="UP001163046">
    <property type="component" value="Unassembled WGS sequence"/>
</dbReference>
<dbReference type="GO" id="GO:0006351">
    <property type="term" value="P:DNA-templated transcription"/>
    <property type="evidence" value="ECO:0007669"/>
    <property type="project" value="InterPro"/>
</dbReference>
<dbReference type="OrthoDB" id="360521at2759"/>
<name>A0A9X0A0W8_9CNID</name>
<organism evidence="2 3">
    <name type="scientific">Desmophyllum pertusum</name>
    <dbReference type="NCBI Taxonomy" id="174260"/>
    <lineage>
        <taxon>Eukaryota</taxon>
        <taxon>Metazoa</taxon>
        <taxon>Cnidaria</taxon>
        <taxon>Anthozoa</taxon>
        <taxon>Hexacorallia</taxon>
        <taxon>Scleractinia</taxon>
        <taxon>Caryophylliina</taxon>
        <taxon>Caryophylliidae</taxon>
        <taxon>Desmophyllum</taxon>
    </lineage>
</organism>
<protein>
    <submittedName>
        <fullName evidence="2">General transcription factor IIH subunit 1</fullName>
    </submittedName>
</protein>
<evidence type="ECO:0000313" key="2">
    <source>
        <dbReference type="EMBL" id="KAJ7391070.1"/>
    </source>
</evidence>
<keyword evidence="3" id="KW-1185">Reference proteome</keyword>
<dbReference type="InterPro" id="IPR027079">
    <property type="entry name" value="Tfb1/GTF2H1"/>
</dbReference>
<sequence>MACHVLSEMSPGGSLMSTTSETSMQHLVSSSLQAEVKLQYNSLSELLRTLLVLLSCQDTILRRKMVRIGQSLERYRDVKLQQFRSRLAMEDAHLANHLVEMLDSALTKYRTWLEKKSASRISS</sequence>
<dbReference type="PANTHER" id="PTHR12856">
    <property type="entry name" value="TRANSCRIPTION INITIATION FACTOR IIH-RELATED"/>
    <property type="match status" value="1"/>
</dbReference>
<reference evidence="2" key="1">
    <citation type="submission" date="2023-01" db="EMBL/GenBank/DDBJ databases">
        <title>Genome assembly of the deep-sea coral Lophelia pertusa.</title>
        <authorList>
            <person name="Herrera S."/>
            <person name="Cordes E."/>
        </authorList>
    </citation>
    <scope>NUCLEOTIDE SEQUENCE</scope>
    <source>
        <strain evidence="2">USNM1676648</strain>
        <tissue evidence="2">Polyp</tissue>
    </source>
</reference>
<feature type="region of interest" description="Disordered" evidence="1">
    <location>
        <begin position="1"/>
        <end position="20"/>
    </location>
</feature>
<gene>
    <name evidence="2" type="primary">GTF2H1_2</name>
    <name evidence="2" type="ORF">OS493_021091</name>
</gene>
<accession>A0A9X0A0W8</accession>
<evidence type="ECO:0000313" key="3">
    <source>
        <dbReference type="Proteomes" id="UP001163046"/>
    </source>
</evidence>
<proteinExistence type="predicted"/>
<comment type="caution">
    <text evidence="2">The sequence shown here is derived from an EMBL/GenBank/DDBJ whole genome shotgun (WGS) entry which is preliminary data.</text>
</comment>
<dbReference type="GO" id="GO:0006289">
    <property type="term" value="P:nucleotide-excision repair"/>
    <property type="evidence" value="ECO:0007669"/>
    <property type="project" value="InterPro"/>
</dbReference>
<dbReference type="GO" id="GO:0000439">
    <property type="term" value="C:transcription factor TFIIH core complex"/>
    <property type="evidence" value="ECO:0007669"/>
    <property type="project" value="InterPro"/>
</dbReference>
<dbReference type="AlphaFoldDB" id="A0A9X0A0W8"/>